<name>U6FGL3_LACHE</name>
<reference evidence="1" key="1">
    <citation type="submission" date="2013-09" db="EMBL/GenBank/DDBJ databases">
        <title>Draft Genome Sequence of five Lactobacillus helveticus strains CIRM-BIA 101T, 103, 104, 951 and 953 isolated from milk product.</title>
        <authorList>
            <person name="Valence F."/>
            <person name="Chuat V."/>
            <person name="Ma L."/>
            <person name="Creno S."/>
            <person name="Falentin H."/>
            <person name="Lortal S."/>
            <person name="Bizet C."/>
            <person name="Clermont D."/>
            <person name="Loux V."/>
            <person name="Bouchier C."/>
            <person name="Cousin S."/>
        </authorList>
    </citation>
    <scope>NUCLEOTIDE SEQUENCE [LARGE SCALE GENOMIC DNA]</scope>
    <source>
        <strain evidence="1">CIRM-BIA 104</strain>
    </source>
</reference>
<evidence type="ECO:0000313" key="1">
    <source>
        <dbReference type="EMBL" id="CDI61696.1"/>
    </source>
</evidence>
<evidence type="ECO:0000313" key="2">
    <source>
        <dbReference type="Proteomes" id="UP000017247"/>
    </source>
</evidence>
<proteinExistence type="predicted"/>
<accession>U6FGL3</accession>
<sequence>MIKIKGDRKSEDYSIDKELDNMSFKIPVGKELDDLLDQLTINDIERIRSDFEFDVQKENFNRMINSNIQPVE</sequence>
<gene>
    <name evidence="1" type="ORF">LHCIRMBIA104_02039</name>
</gene>
<organism evidence="1 2">
    <name type="scientific">Lactobacillus helveticus CIRM-BIA 104</name>
    <dbReference type="NCBI Taxonomy" id="1226333"/>
    <lineage>
        <taxon>Bacteria</taxon>
        <taxon>Bacillati</taxon>
        <taxon>Bacillota</taxon>
        <taxon>Bacilli</taxon>
        <taxon>Lactobacillales</taxon>
        <taxon>Lactobacillaceae</taxon>
        <taxon>Lactobacillus</taxon>
    </lineage>
</organism>
<dbReference type="EMBL" id="CBUL010000230">
    <property type="protein sequence ID" value="CDI61696.1"/>
    <property type="molecule type" value="Genomic_DNA"/>
</dbReference>
<dbReference type="HOGENOM" id="CLU_2717289_0_0_9"/>
<comment type="caution">
    <text evidence="1">The sequence shown here is derived from an EMBL/GenBank/DDBJ whole genome shotgun (WGS) entry which is preliminary data.</text>
</comment>
<dbReference type="AlphaFoldDB" id="U6FGL3"/>
<protein>
    <submittedName>
        <fullName evidence="1">Uncharacterized protein</fullName>
    </submittedName>
</protein>
<dbReference type="RefSeq" id="WP_023192302.1">
    <property type="nucleotide sequence ID" value="NZ_HG531142.1"/>
</dbReference>
<dbReference type="Proteomes" id="UP000017247">
    <property type="component" value="Unassembled WGS sequence"/>
</dbReference>